<feature type="compositionally biased region" description="Basic and acidic residues" evidence="2">
    <location>
        <begin position="49"/>
        <end position="59"/>
    </location>
</feature>
<gene>
    <name evidence="3" type="ORF">H4O09_06565</name>
</gene>
<feature type="repeat" description="TPR" evidence="1">
    <location>
        <begin position="164"/>
        <end position="197"/>
    </location>
</feature>
<evidence type="ECO:0000313" key="3">
    <source>
        <dbReference type="EMBL" id="MBB1116720.1"/>
    </source>
</evidence>
<dbReference type="InterPro" id="IPR052943">
    <property type="entry name" value="TMTC_O-mannosyl-trnsfr"/>
</dbReference>
<organism evidence="3 4">
    <name type="scientific">Stenotrophomonas koreensis</name>
    <dbReference type="NCBI Taxonomy" id="266128"/>
    <lineage>
        <taxon>Bacteria</taxon>
        <taxon>Pseudomonadati</taxon>
        <taxon>Pseudomonadota</taxon>
        <taxon>Gammaproteobacteria</taxon>
        <taxon>Lysobacterales</taxon>
        <taxon>Lysobacteraceae</taxon>
        <taxon>Stenotrophomonas</taxon>
    </lineage>
</organism>
<dbReference type="PROSITE" id="PS50005">
    <property type="entry name" value="TPR"/>
    <property type="match status" value="2"/>
</dbReference>
<accession>A0A7W3YUP2</accession>
<dbReference type="EMBL" id="JACIUV010000003">
    <property type="protein sequence ID" value="MBB1116720.1"/>
    <property type="molecule type" value="Genomic_DNA"/>
</dbReference>
<dbReference type="Gene3D" id="1.25.40.10">
    <property type="entry name" value="Tetratricopeptide repeat domain"/>
    <property type="match status" value="1"/>
</dbReference>
<dbReference type="InterPro" id="IPR011990">
    <property type="entry name" value="TPR-like_helical_dom_sf"/>
</dbReference>
<evidence type="ECO:0000256" key="2">
    <source>
        <dbReference type="SAM" id="MobiDB-lite"/>
    </source>
</evidence>
<evidence type="ECO:0000313" key="4">
    <source>
        <dbReference type="Proteomes" id="UP000550609"/>
    </source>
</evidence>
<dbReference type="Pfam" id="PF14559">
    <property type="entry name" value="TPR_19"/>
    <property type="match status" value="1"/>
</dbReference>
<dbReference type="Proteomes" id="UP000550609">
    <property type="component" value="Unassembled WGS sequence"/>
</dbReference>
<keyword evidence="1" id="KW-0802">TPR repeat</keyword>
<dbReference type="InterPro" id="IPR019734">
    <property type="entry name" value="TPR_rpt"/>
</dbReference>
<dbReference type="PANTHER" id="PTHR44809:SF1">
    <property type="entry name" value="PROTEIN O-MANNOSYL-TRANSFERASE TMTC1"/>
    <property type="match status" value="1"/>
</dbReference>
<dbReference type="Pfam" id="PF13176">
    <property type="entry name" value="TPR_7"/>
    <property type="match status" value="1"/>
</dbReference>
<dbReference type="SMART" id="SM00028">
    <property type="entry name" value="TPR"/>
    <property type="match status" value="3"/>
</dbReference>
<evidence type="ECO:0000256" key="1">
    <source>
        <dbReference type="PROSITE-ProRule" id="PRU00339"/>
    </source>
</evidence>
<reference evidence="3 4" key="1">
    <citation type="submission" date="2020-08" db="EMBL/GenBank/DDBJ databases">
        <title>Stenotrophomonas sp. W1S232.</title>
        <authorList>
            <person name="Deng Y."/>
        </authorList>
    </citation>
    <scope>NUCLEOTIDE SEQUENCE [LARGE SCALE GENOMIC DNA]</scope>
    <source>
        <strain evidence="3 4">W1S232</strain>
    </source>
</reference>
<protein>
    <submittedName>
        <fullName evidence="3">Tetratricopeptide repeat protein</fullName>
    </submittedName>
</protein>
<name>A0A7W3YUP2_9GAMM</name>
<dbReference type="PANTHER" id="PTHR44809">
    <property type="match status" value="1"/>
</dbReference>
<feature type="region of interest" description="Disordered" evidence="2">
    <location>
        <begin position="36"/>
        <end position="59"/>
    </location>
</feature>
<dbReference type="RefSeq" id="WP_182621951.1">
    <property type="nucleotide sequence ID" value="NZ_JACIUV010000003.1"/>
</dbReference>
<sequence length="275" mass="30223">MMVPSLALEPRLYWLPAALLLTVLLLSFPFHSVAAGSEPGPRVQSLSERQLKRQQDRQRERDRLLVQAGQAFAAGQLEQAERLARRLTAQDRTDPDGLTLLAVIHAAQGQQELAGRMYQQALSLSPRRGDLLNNYGAWLCGQGGSAEALVLFDRALLDPQAPLLDLTANIGICAQKSGQWQRAEQALRQALGYDPDHPAVLLAMAHLQLERGDAMAARAFYQRRLAAAPADVSVLKLAIQVEEQLGDKAAAEHHKLRLEQARRADQGADAKVDQR</sequence>
<dbReference type="AlphaFoldDB" id="A0A7W3YUP2"/>
<dbReference type="SUPFAM" id="SSF48452">
    <property type="entry name" value="TPR-like"/>
    <property type="match status" value="1"/>
</dbReference>
<comment type="caution">
    <text evidence="3">The sequence shown here is derived from an EMBL/GenBank/DDBJ whole genome shotgun (WGS) entry which is preliminary data.</text>
</comment>
<proteinExistence type="predicted"/>
<feature type="repeat" description="TPR" evidence="1">
    <location>
        <begin position="95"/>
        <end position="128"/>
    </location>
</feature>